<dbReference type="Proteomes" id="UP001595528">
    <property type="component" value="Unassembled WGS sequence"/>
</dbReference>
<proteinExistence type="predicted"/>
<name>A0ABV7KU92_9PROT</name>
<protein>
    <submittedName>
        <fullName evidence="2">Uncharacterized protein</fullName>
    </submittedName>
</protein>
<accession>A0ABV7KU92</accession>
<evidence type="ECO:0000313" key="3">
    <source>
        <dbReference type="Proteomes" id="UP001595528"/>
    </source>
</evidence>
<sequence>MADLAGRWIVQYEDAALGRVEGEAIVFDDARPWVAFTPATESHGFGRLADDHQADRPAVPESKGPVTLDGDRITITLDGEQPSARDRAFDPAGIDLGTAGGDRVELALGNGTASLPVTKAAVALDRVEITLNAAAPDILAGHWRQFVDPVTGRTDSGGGRSGAYRLAEGAAPGGLMQGIEFWRRPIPQVVEVVPVDNLFDRDRDGAPLFPYGGPDGGGQGGGTTLLVLGSDLPERTLHWQGVEIESREDDVAYRPRKTRADLDAGDPLAIAMVERGFERLERKYAGNPAYVAALREHATPLLVDASWDAGVLPGRKNLRIGDSEAGWMLRFGDHTAAISFVRASDGPTGPPLRYMIPNEVVQARVDLAGPMPRDTLPLQILVDGDPVMVPGPGGQPVRLVMMARPADPERRIFLTEPFLVSRFEPAGDAPAAQAAARAERLQAYGVVEDVTVPPGNTLRAVFEDDPYLALSTPYAEAKAVVSAETIPLAMMETEDDLRSRAVIGMDWRHALRRAARCHGLPERAVPDRRLTTEYTHFLLAPVQDLLDNGLAARELERQDYDGIGPVSRVETHIRVGSHAAALMLRDYGLALLYRARDRYAAVQGDEALLGLRQTLAAARFDGQTSPLQVFTVAPPAGAPPADLVRRALSGGEPGIPYGLALSDDWLLREAGLEGPSLRAYQIASTREALQQTVAAMDRAIERLADVAPASDPLATTTGGRLSRNDLPGVATDPLCRTTDLLDAVAPLGPLVPEVLASLALSNDGFDAGTVDPTAPGRPTFTVTDGVALRTFADLERLQRRRKELQAASDLDSQITLAAIGMTSAGVALASKVLPLALSGTAALALGVGDIGAALWVEPAAYDRRATELDFAQGVAAIVGTDRYEEAWLGRPNPIATLTALGMSGLDIFGQAAVGEIGSTLAAIQKTIGGAKALAAAPFIGGAGPAARLMRRLQGNSAAYTAAAQRGTALAPSLVDDPARLAELPLDDRVALYAAYDRVERMVQKGGMEACNLNPAELDALAIGRGLKQADIVLPDPPPLSALPDWVNEGPVHSWAVQAPEGGLFATPRAATPPPSRAPPRAADDDAGWVDASPDMPSWLSAPPQPLPPGSSVADALAPSATARLSAEEIAELEALEPLSRIADPDATAVFRRAFDTDDVAYEASLRDAIAQNRFDGVGEFYRAGGEDTEFLAHIQTPGGTYVLNLDPDGIRRGSFARFLPATDNAGRRFAVREPGNGHLSDAGYDAAEEAALYTANARADAFGHSLLQAMPADDRDIVRAAEIYLQFRIPGAPPWRFGQVVEFVETRAGDLLRQGDLSPGQLIALDRGIRRLNRRGIVWLDNHPGNFGFQPVAGKPDAWTLVIFDTGGLMPVQRFGCRSASDIARELQVQASLGIGARMDAAASKFGLAGGRAATGQQRRLLLAAIQDELYDEFRALPYFEPERFVPGMSFQELEFLPIGLDRAGPRAEELFSINAAPGRMDEIYHLLRNSPDGGLPAGLAGRTLDDADTLPGLTEELGAALRDGGPRRLSDLDNVSPDAVRGVELAGLDEAAHVLRLFEEAPLRMSALVGASDDAIALLHYPFRDTGDFAAAVAEAGLRRQAAVPGRADYDAIVQGRPGAWYNRRTDFQTTGLSDGAERSLTYTVMDQAGGGTALAQAAMRRQAGRSPDRWVAVLEDAQTPRRVLRGYDDAGPAADEPLASMNMAGLTPGGAVQLDRFNLLRNLDRLGFRYGDPSLQALRLEHVVDAATLLEMGHLMRRFPGKDPNLLFRQTGRYLEMEELAAGLGLRIDGVRTSGGDVANVAALEAAAPGTFEARAYPALAAVRRDHFDPTKLRVPMARNAGLDEVLERLELTPDAMLPYGFDVELLMSPL</sequence>
<organism evidence="2 3">
    <name type="scientific">Marinibaculum pumilum</name>
    <dbReference type="NCBI Taxonomy" id="1766165"/>
    <lineage>
        <taxon>Bacteria</taxon>
        <taxon>Pseudomonadati</taxon>
        <taxon>Pseudomonadota</taxon>
        <taxon>Alphaproteobacteria</taxon>
        <taxon>Rhodospirillales</taxon>
        <taxon>Rhodospirillaceae</taxon>
        <taxon>Marinibaculum</taxon>
    </lineage>
</organism>
<evidence type="ECO:0000313" key="2">
    <source>
        <dbReference type="EMBL" id="MFC3225662.1"/>
    </source>
</evidence>
<feature type="region of interest" description="Disordered" evidence="1">
    <location>
        <begin position="1066"/>
        <end position="1114"/>
    </location>
</feature>
<comment type="caution">
    <text evidence="2">The sequence shown here is derived from an EMBL/GenBank/DDBJ whole genome shotgun (WGS) entry which is preliminary data.</text>
</comment>
<feature type="region of interest" description="Disordered" evidence="1">
    <location>
        <begin position="45"/>
        <end position="66"/>
    </location>
</feature>
<dbReference type="RefSeq" id="WP_379897396.1">
    <property type="nucleotide sequence ID" value="NZ_JBHRTR010000003.1"/>
</dbReference>
<gene>
    <name evidence="2" type="ORF">ACFOGJ_00365</name>
</gene>
<dbReference type="EMBL" id="JBHRTR010000003">
    <property type="protein sequence ID" value="MFC3225662.1"/>
    <property type="molecule type" value="Genomic_DNA"/>
</dbReference>
<reference evidence="3" key="1">
    <citation type="journal article" date="2019" name="Int. J. Syst. Evol. Microbiol.">
        <title>The Global Catalogue of Microorganisms (GCM) 10K type strain sequencing project: providing services to taxonomists for standard genome sequencing and annotation.</title>
        <authorList>
            <consortium name="The Broad Institute Genomics Platform"/>
            <consortium name="The Broad Institute Genome Sequencing Center for Infectious Disease"/>
            <person name="Wu L."/>
            <person name="Ma J."/>
        </authorList>
    </citation>
    <scope>NUCLEOTIDE SEQUENCE [LARGE SCALE GENOMIC DNA]</scope>
    <source>
        <strain evidence="3">KCTC 42964</strain>
    </source>
</reference>
<evidence type="ECO:0000256" key="1">
    <source>
        <dbReference type="SAM" id="MobiDB-lite"/>
    </source>
</evidence>
<keyword evidence="3" id="KW-1185">Reference proteome</keyword>